<evidence type="ECO:0000256" key="2">
    <source>
        <dbReference type="ARBA" id="ARBA00022603"/>
    </source>
</evidence>
<keyword evidence="7" id="KW-0560">Oxidoreductase</keyword>
<dbReference type="EMBL" id="JANIIC010000012">
    <property type="protein sequence ID" value="MCQ8830080.1"/>
    <property type="molecule type" value="Genomic_DNA"/>
</dbReference>
<dbReference type="GO" id="GO:0005506">
    <property type="term" value="F:iron ion binding"/>
    <property type="evidence" value="ECO:0007669"/>
    <property type="project" value="InterPro"/>
</dbReference>
<reference evidence="13" key="1">
    <citation type="submission" date="2022-06" db="EMBL/GenBank/DDBJ databases">
        <title>WGS of actinobacteria.</title>
        <authorList>
            <person name="Thawai C."/>
        </authorList>
    </citation>
    <scope>NUCLEOTIDE SEQUENCE</scope>
    <source>
        <strain evidence="13">DSM 42010</strain>
    </source>
</reference>
<dbReference type="InterPro" id="IPR012967">
    <property type="entry name" value="COMT_dimerisation"/>
</dbReference>
<dbReference type="PANTHER" id="PTHR46696:SF1">
    <property type="entry name" value="CYTOCHROME P450 YJIB-RELATED"/>
    <property type="match status" value="1"/>
</dbReference>
<dbReference type="PROSITE" id="PS51683">
    <property type="entry name" value="SAM_OMT_II"/>
    <property type="match status" value="1"/>
</dbReference>
<dbReference type="CDD" id="cd20625">
    <property type="entry name" value="CYP164-like"/>
    <property type="match status" value="1"/>
</dbReference>
<comment type="caution">
    <text evidence="13">The sequence shown here is derived from an EMBL/GenBank/DDBJ whole genome shotgun (WGS) entry which is preliminary data.</text>
</comment>
<dbReference type="Pfam" id="PF08100">
    <property type="entry name" value="Dimerisation"/>
    <property type="match status" value="1"/>
</dbReference>
<keyword evidence="3" id="KW-0349">Heme</keyword>
<dbReference type="InterPro" id="IPR029063">
    <property type="entry name" value="SAM-dependent_MTases_sf"/>
</dbReference>
<dbReference type="PROSITE" id="PS00086">
    <property type="entry name" value="CYTOCHROME_P450"/>
    <property type="match status" value="1"/>
</dbReference>
<dbReference type="SUPFAM" id="SSF46785">
    <property type="entry name" value="Winged helix' DNA-binding domain"/>
    <property type="match status" value="1"/>
</dbReference>
<name>A0A9X2LVQ1_STRMQ</name>
<dbReference type="InterPro" id="IPR036396">
    <property type="entry name" value="Cyt_P450_sf"/>
</dbReference>
<keyword evidence="9" id="KW-0503">Monooxygenase</keyword>
<dbReference type="AlphaFoldDB" id="A0A9X2LVQ1"/>
<dbReference type="Gene3D" id="1.20.58.1390">
    <property type="match status" value="1"/>
</dbReference>
<dbReference type="GO" id="GO:0008171">
    <property type="term" value="F:O-methyltransferase activity"/>
    <property type="evidence" value="ECO:0007669"/>
    <property type="project" value="InterPro"/>
</dbReference>
<dbReference type="InterPro" id="IPR036390">
    <property type="entry name" value="WH_DNA-bd_sf"/>
</dbReference>
<evidence type="ECO:0000256" key="6">
    <source>
        <dbReference type="ARBA" id="ARBA00022723"/>
    </source>
</evidence>
<dbReference type="SUPFAM" id="SSF53335">
    <property type="entry name" value="S-adenosyl-L-methionine-dependent methyltransferases"/>
    <property type="match status" value="1"/>
</dbReference>
<sequence length="773" mass="83915">MTDAAVSLRDLMSPTSIAHPYPLYERMHRRGEPVVEDPSGVHLVSGYAECHALLRDARCSSDETGSTMFHRMRGRGELSGEDAALLAKAPFMLLDPPAHTRLRRLAHTCLIPAFAGLPERIERIVAELLDAAGERESMDVVADFAFPLPVRIICELLGLPQEDFPRLGRWSGAMARNMDQAFNLDAAARAEGTRARASILDYFHELIPARRAAPSGDVISQLVALADQGAADTEEVASICALLLVAGHETTVNLIANGVLLLLGDPGLRQRVADRPGAAKAMVEEVLRFDPPLHFRTRVALSDIEIAGRVVPRGATLVLLLAAANRDPRRFDSPDVFDLDRRNNRHLGFGLGLHACLGAALARSEGEIALREFARRVRGAERLEARLTYRPTLAMRGPARLPIRYTSVGPGRAGTDSFTPHERTHEMHTTTTTELTEDRLGLLMQGHVAFQALWAGHELGLFGHLSAHPDAPVEETAKALGIEPDPMEVLLGALRGVGLVEVHDGRLRNAPLAEARLVPGKPGSFVPMLGWQHHIVYPGMRDFTAALRSGSSVGLRHFPGPGETLYERLADHPDLRAVFQDAMSGLSSLANEALGSCGALRGLHHVADIGGGDGTNAIALVRSHPGLSVTVFDLPSVTKMAEENIARAGLRDRVRTHSGDMFSDPFPEDLDGVLFSHLLNIFPPDTSVGLLRKAYDCLPEGGKVAVLNMMQNDAKDGPATTMLAAPYFLTIASGQGRLYSWAEYESWIREAGFGGYERFTDLPFFHGLHVGTR</sequence>
<evidence type="ECO:0000256" key="7">
    <source>
        <dbReference type="ARBA" id="ARBA00023002"/>
    </source>
</evidence>
<feature type="domain" description="O-methyltransferase C-terminal" evidence="11">
    <location>
        <begin position="562"/>
        <end position="753"/>
    </location>
</feature>
<dbReference type="FunFam" id="1.10.630.10:FF:000018">
    <property type="entry name" value="Cytochrome P450 monooxygenase"/>
    <property type="match status" value="1"/>
</dbReference>
<evidence type="ECO:0000256" key="8">
    <source>
        <dbReference type="ARBA" id="ARBA00023004"/>
    </source>
</evidence>
<keyword evidence="6" id="KW-0479">Metal-binding</keyword>
<dbReference type="Gene3D" id="1.10.630.10">
    <property type="entry name" value="Cytochrome P450"/>
    <property type="match status" value="1"/>
</dbReference>
<dbReference type="Proteomes" id="UP001142400">
    <property type="component" value="Unassembled WGS sequence"/>
</dbReference>
<dbReference type="PANTHER" id="PTHR46696">
    <property type="entry name" value="P450, PUTATIVE (EUROFUNG)-RELATED"/>
    <property type="match status" value="1"/>
</dbReference>
<evidence type="ECO:0000256" key="1">
    <source>
        <dbReference type="ARBA" id="ARBA00010617"/>
    </source>
</evidence>
<dbReference type="GO" id="GO:0020037">
    <property type="term" value="F:heme binding"/>
    <property type="evidence" value="ECO:0007669"/>
    <property type="project" value="InterPro"/>
</dbReference>
<feature type="region of interest" description="Disordered" evidence="10">
    <location>
        <begin position="410"/>
        <end position="431"/>
    </location>
</feature>
<evidence type="ECO:0000256" key="5">
    <source>
        <dbReference type="ARBA" id="ARBA00022691"/>
    </source>
</evidence>
<keyword evidence="4" id="KW-0808">Transferase</keyword>
<evidence type="ECO:0000256" key="4">
    <source>
        <dbReference type="ARBA" id="ARBA00022679"/>
    </source>
</evidence>
<comment type="similarity">
    <text evidence="1">Belongs to the cytochrome P450 family.</text>
</comment>
<keyword evidence="8" id="KW-0408">Iron</keyword>
<dbReference type="GO" id="GO:0032259">
    <property type="term" value="P:methylation"/>
    <property type="evidence" value="ECO:0007669"/>
    <property type="project" value="UniProtKB-KW"/>
</dbReference>
<dbReference type="CDD" id="cd02440">
    <property type="entry name" value="AdoMet_MTases"/>
    <property type="match status" value="1"/>
</dbReference>
<protein>
    <submittedName>
        <fullName evidence="13">Cytochrome P450</fullName>
    </submittedName>
</protein>
<dbReference type="InterPro" id="IPR016461">
    <property type="entry name" value="COMT-like"/>
</dbReference>
<dbReference type="InterPro" id="IPR001077">
    <property type="entry name" value="COMT_C"/>
</dbReference>
<dbReference type="RefSeq" id="WP_257631285.1">
    <property type="nucleotide sequence ID" value="NZ_JANIIC010000012.1"/>
</dbReference>
<keyword evidence="2" id="KW-0489">Methyltransferase</keyword>
<dbReference type="GO" id="GO:0016705">
    <property type="term" value="F:oxidoreductase activity, acting on paired donors, with incorporation or reduction of molecular oxygen"/>
    <property type="evidence" value="ECO:0007669"/>
    <property type="project" value="InterPro"/>
</dbReference>
<keyword evidence="14" id="KW-1185">Reference proteome</keyword>
<dbReference type="Gene3D" id="3.40.50.150">
    <property type="entry name" value="Vaccinia Virus protein VP39"/>
    <property type="match status" value="1"/>
</dbReference>
<evidence type="ECO:0000256" key="3">
    <source>
        <dbReference type="ARBA" id="ARBA00022617"/>
    </source>
</evidence>
<keyword evidence="5" id="KW-0949">S-adenosyl-L-methionine</keyword>
<organism evidence="13 14">
    <name type="scientific">Streptomyces malaysiensis subsp. samsunensis</name>
    <dbReference type="NCBI Taxonomy" id="459658"/>
    <lineage>
        <taxon>Bacteria</taxon>
        <taxon>Bacillati</taxon>
        <taxon>Actinomycetota</taxon>
        <taxon>Actinomycetes</taxon>
        <taxon>Kitasatosporales</taxon>
        <taxon>Streptomycetaceae</taxon>
        <taxon>Streptomyces</taxon>
        <taxon>Streptomyces violaceusniger group</taxon>
    </lineage>
</organism>
<accession>A0A9X2LVQ1</accession>
<dbReference type="PRINTS" id="PR00359">
    <property type="entry name" value="BP450"/>
</dbReference>
<evidence type="ECO:0000256" key="9">
    <source>
        <dbReference type="ARBA" id="ARBA00023033"/>
    </source>
</evidence>
<gene>
    <name evidence="13" type="ORF">NQU54_13590</name>
</gene>
<dbReference type="Pfam" id="PF00891">
    <property type="entry name" value="Methyltransf_2"/>
    <property type="match status" value="1"/>
</dbReference>
<dbReference type="Gene3D" id="1.10.10.10">
    <property type="entry name" value="Winged helix-like DNA-binding domain superfamily/Winged helix DNA-binding domain"/>
    <property type="match status" value="1"/>
</dbReference>
<dbReference type="SUPFAM" id="SSF48264">
    <property type="entry name" value="Cytochrome P450"/>
    <property type="match status" value="1"/>
</dbReference>
<evidence type="ECO:0000259" key="12">
    <source>
        <dbReference type="Pfam" id="PF08100"/>
    </source>
</evidence>
<proteinExistence type="inferred from homology"/>
<dbReference type="InterPro" id="IPR002397">
    <property type="entry name" value="Cyt_P450_B"/>
</dbReference>
<evidence type="ECO:0000313" key="13">
    <source>
        <dbReference type="EMBL" id="MCQ8830080.1"/>
    </source>
</evidence>
<evidence type="ECO:0000313" key="14">
    <source>
        <dbReference type="Proteomes" id="UP001142400"/>
    </source>
</evidence>
<evidence type="ECO:0000259" key="11">
    <source>
        <dbReference type="Pfam" id="PF00891"/>
    </source>
</evidence>
<dbReference type="PRINTS" id="PR00385">
    <property type="entry name" value="P450"/>
</dbReference>
<evidence type="ECO:0000256" key="10">
    <source>
        <dbReference type="SAM" id="MobiDB-lite"/>
    </source>
</evidence>
<dbReference type="InterPro" id="IPR017972">
    <property type="entry name" value="Cyt_P450_CS"/>
</dbReference>
<feature type="domain" description="O-methyltransferase dimerisation" evidence="12">
    <location>
        <begin position="443"/>
        <end position="515"/>
    </location>
</feature>
<dbReference type="Pfam" id="PF00067">
    <property type="entry name" value="p450"/>
    <property type="match status" value="1"/>
</dbReference>
<dbReference type="GO" id="GO:0004497">
    <property type="term" value="F:monooxygenase activity"/>
    <property type="evidence" value="ECO:0007669"/>
    <property type="project" value="UniProtKB-KW"/>
</dbReference>
<dbReference type="InterPro" id="IPR001128">
    <property type="entry name" value="Cyt_P450"/>
</dbReference>
<dbReference type="InterPro" id="IPR036388">
    <property type="entry name" value="WH-like_DNA-bd_sf"/>
</dbReference>
<feature type="compositionally biased region" description="Basic and acidic residues" evidence="10">
    <location>
        <begin position="419"/>
        <end position="428"/>
    </location>
</feature>